<dbReference type="Gene3D" id="2.150.10.10">
    <property type="entry name" value="Serralysin-like metalloprotease, C-terminal"/>
    <property type="match status" value="1"/>
</dbReference>
<dbReference type="GO" id="GO:0005509">
    <property type="term" value="F:calcium ion binding"/>
    <property type="evidence" value="ECO:0007669"/>
    <property type="project" value="InterPro"/>
</dbReference>
<keyword evidence="3" id="KW-1185">Reference proteome</keyword>
<accession>B9TGV6</accession>
<dbReference type="InterPro" id="IPR011049">
    <property type="entry name" value="Serralysin-like_metalloprot_C"/>
</dbReference>
<dbReference type="Proteomes" id="UP000008311">
    <property type="component" value="Unassembled WGS sequence"/>
</dbReference>
<gene>
    <name evidence="2" type="ORF">RCOM_1937940</name>
</gene>
<sequence length="283" mass="29204">MPPAQARSPSRTARRRSRSTRRRWTNGHLDNTIEGFGVGDTIDLAGIGKASQVTLSADNVLTITGSKSGTITLQLDSHAYASGLNFQLSSDGNGGTKITAIADNLVEGNDGNNLLIAKLFSPVGSFLDGKGGNDILIGGQHSDVLNGGGGNDLLYAGAGADQFRFNGTDQAAGQRATDTVFDLNFNKGDALVFYDYEAGTFASSGAHAAAVLDNGEGAGSGAVVKSMAALVDLVKDSADVTAHRGGANDLVIDISQSNGSHETIVLDHQWQAYSLASGGHFFS</sequence>
<reference evidence="3" key="1">
    <citation type="journal article" date="2010" name="Nat. Biotechnol.">
        <title>Draft genome sequence of the oilseed species Ricinus communis.</title>
        <authorList>
            <person name="Chan A.P."/>
            <person name="Crabtree J."/>
            <person name="Zhao Q."/>
            <person name="Lorenzi H."/>
            <person name="Orvis J."/>
            <person name="Puiu D."/>
            <person name="Melake-Berhan A."/>
            <person name="Jones K.M."/>
            <person name="Redman J."/>
            <person name="Chen G."/>
            <person name="Cahoon E.B."/>
            <person name="Gedil M."/>
            <person name="Stanke M."/>
            <person name="Haas B.J."/>
            <person name="Wortman J.R."/>
            <person name="Fraser-Liggett C.M."/>
            <person name="Ravel J."/>
            <person name="Rabinowicz P.D."/>
        </authorList>
    </citation>
    <scope>NUCLEOTIDE SEQUENCE [LARGE SCALE GENOMIC DNA]</scope>
    <source>
        <strain evidence="3">cv. Hale</strain>
    </source>
</reference>
<dbReference type="Pfam" id="PF00353">
    <property type="entry name" value="HemolysinCabind"/>
    <property type="match status" value="1"/>
</dbReference>
<protein>
    <submittedName>
        <fullName evidence="2">Uncharacterized protein</fullName>
    </submittedName>
</protein>
<dbReference type="PRINTS" id="PR00313">
    <property type="entry name" value="CABNDNGRPT"/>
</dbReference>
<evidence type="ECO:0000313" key="3">
    <source>
        <dbReference type="Proteomes" id="UP000008311"/>
    </source>
</evidence>
<dbReference type="EMBL" id="EQ980982">
    <property type="protein sequence ID" value="EEF24907.1"/>
    <property type="molecule type" value="Genomic_DNA"/>
</dbReference>
<dbReference type="InParanoid" id="B9TGV6"/>
<evidence type="ECO:0000256" key="1">
    <source>
        <dbReference type="SAM" id="MobiDB-lite"/>
    </source>
</evidence>
<evidence type="ECO:0000313" key="2">
    <source>
        <dbReference type="EMBL" id="EEF24907.1"/>
    </source>
</evidence>
<feature type="compositionally biased region" description="Low complexity" evidence="1">
    <location>
        <begin position="1"/>
        <end position="11"/>
    </location>
</feature>
<feature type="region of interest" description="Disordered" evidence="1">
    <location>
        <begin position="1"/>
        <end position="21"/>
    </location>
</feature>
<feature type="compositionally biased region" description="Basic residues" evidence="1">
    <location>
        <begin position="12"/>
        <end position="21"/>
    </location>
</feature>
<dbReference type="AlphaFoldDB" id="B9TGV6"/>
<dbReference type="SUPFAM" id="SSF51120">
    <property type="entry name" value="beta-Roll"/>
    <property type="match status" value="1"/>
</dbReference>
<dbReference type="InterPro" id="IPR001343">
    <property type="entry name" value="Hemolysn_Ca-bd"/>
</dbReference>
<name>B9TGV6_RICCO</name>
<organism evidence="2 3">
    <name type="scientific">Ricinus communis</name>
    <name type="common">Castor bean</name>
    <dbReference type="NCBI Taxonomy" id="3988"/>
    <lineage>
        <taxon>Eukaryota</taxon>
        <taxon>Viridiplantae</taxon>
        <taxon>Streptophyta</taxon>
        <taxon>Embryophyta</taxon>
        <taxon>Tracheophyta</taxon>
        <taxon>Spermatophyta</taxon>
        <taxon>Magnoliopsida</taxon>
        <taxon>eudicotyledons</taxon>
        <taxon>Gunneridae</taxon>
        <taxon>Pentapetalae</taxon>
        <taxon>rosids</taxon>
        <taxon>fabids</taxon>
        <taxon>Malpighiales</taxon>
        <taxon>Euphorbiaceae</taxon>
        <taxon>Acalyphoideae</taxon>
        <taxon>Acalypheae</taxon>
        <taxon>Ricinus</taxon>
    </lineage>
</organism>
<proteinExistence type="predicted"/>